<keyword evidence="2" id="KW-0805">Transcription regulation</keyword>
<dbReference type="Proteomes" id="UP000694388">
    <property type="component" value="Unplaced"/>
</dbReference>
<evidence type="ECO:0000256" key="5">
    <source>
        <dbReference type="ARBA" id="ARBA00023242"/>
    </source>
</evidence>
<evidence type="ECO:0000256" key="4">
    <source>
        <dbReference type="ARBA" id="ARBA00023163"/>
    </source>
</evidence>
<accession>A0A8C4QCP6</accession>
<dbReference type="Pfam" id="PF08504">
    <property type="entry name" value="RunxI"/>
    <property type="match status" value="1"/>
</dbReference>
<dbReference type="FunFam" id="2.60.40.720:FF:000004">
    <property type="entry name" value="runt-related transcription factor 3"/>
    <property type="match status" value="1"/>
</dbReference>
<dbReference type="Gene3D" id="4.10.770.10">
    <property type="entry name" value="Signal Protein Aml-1b, Chain A, domain 3"/>
    <property type="match status" value="1"/>
</dbReference>
<keyword evidence="7" id="KW-0732">Signal</keyword>
<dbReference type="InterPro" id="IPR027384">
    <property type="entry name" value="Runx_central_dom_sf"/>
</dbReference>
<protein>
    <submittedName>
        <fullName evidence="9">RUNX family transcription factor 2b</fullName>
    </submittedName>
</protein>
<evidence type="ECO:0000256" key="1">
    <source>
        <dbReference type="ARBA" id="ARBA00004123"/>
    </source>
</evidence>
<name>A0A8C4QCP6_EPTBU</name>
<keyword evidence="3" id="KW-0238">DNA-binding</keyword>
<evidence type="ECO:0000259" key="8">
    <source>
        <dbReference type="PROSITE" id="PS51062"/>
    </source>
</evidence>
<dbReference type="Pfam" id="PF00853">
    <property type="entry name" value="Runt"/>
    <property type="match status" value="1"/>
</dbReference>
<feature type="chain" id="PRO_5034008131" evidence="7">
    <location>
        <begin position="24"/>
        <end position="405"/>
    </location>
</feature>
<dbReference type="GO" id="GO:0045944">
    <property type="term" value="P:positive regulation of transcription by RNA polymerase II"/>
    <property type="evidence" value="ECO:0007669"/>
    <property type="project" value="UniProtKB-ARBA"/>
</dbReference>
<sequence length="405" mass="43209">MWTSPLVCLCAVFLSLESPVVDTRRMPVMTTTPKMLDSSPALMVDVKPRVQVEASVAQIPQQVPGMEVLGELNLPEHQTEMVRTDSPNFLLAFKVVILGDISDGTLVTVLAGNDENFSAELRNATAVVKNRTARFNDLRFVGRSGRGKSLNVTITAFTSPIQVATYHRAIKVTVDGPREPRRDRHSQASPTWGYEQPYPQYLAQVSGSTSHLPSAPVSPVRPGGLPAITPEMAGRLPGAPDLSPFTASRISLEGQFPSLPSLLDPRIHYPGTFPYTPAPSSTTSIGLGVSNPSAAHYAPTYLPPPYPGSPPAQPGTATVFQGTSAPYQLYYGTSNGAAYQFSVVAGGERVPQTSISAASPSISLAPSSHGHDASAEVMEPDVNERESPSVLAPPGRMDEALWRPC</sequence>
<dbReference type="InterPro" id="IPR008967">
    <property type="entry name" value="p53-like_TF_DNA-bd_sf"/>
</dbReference>
<evidence type="ECO:0000256" key="7">
    <source>
        <dbReference type="SAM" id="SignalP"/>
    </source>
</evidence>
<dbReference type="SUPFAM" id="SSF49417">
    <property type="entry name" value="p53-like transcription factors"/>
    <property type="match status" value="1"/>
</dbReference>
<dbReference type="InterPro" id="IPR000040">
    <property type="entry name" value="AML1_Runt"/>
</dbReference>
<comment type="subcellular location">
    <subcellularLocation>
        <location evidence="1">Nucleus</location>
    </subcellularLocation>
</comment>
<proteinExistence type="predicted"/>
<organism evidence="9 10">
    <name type="scientific">Eptatretus burgeri</name>
    <name type="common">Inshore hagfish</name>
    <dbReference type="NCBI Taxonomy" id="7764"/>
    <lineage>
        <taxon>Eukaryota</taxon>
        <taxon>Metazoa</taxon>
        <taxon>Chordata</taxon>
        <taxon>Craniata</taxon>
        <taxon>Vertebrata</taxon>
        <taxon>Cyclostomata</taxon>
        <taxon>Myxini</taxon>
        <taxon>Myxiniformes</taxon>
        <taxon>Myxinidae</taxon>
        <taxon>Eptatretinae</taxon>
        <taxon>Eptatretus</taxon>
    </lineage>
</organism>
<reference evidence="9" key="2">
    <citation type="submission" date="2025-09" db="UniProtKB">
        <authorList>
            <consortium name="Ensembl"/>
        </authorList>
    </citation>
    <scope>IDENTIFICATION</scope>
</reference>
<dbReference type="Ensembl" id="ENSEBUT00000013954.1">
    <property type="protein sequence ID" value="ENSEBUP00000013378.1"/>
    <property type="gene ID" value="ENSEBUG00000008443.1"/>
</dbReference>
<dbReference type="GO" id="GO:0001503">
    <property type="term" value="P:ossification"/>
    <property type="evidence" value="ECO:0007669"/>
    <property type="project" value="TreeGrafter"/>
</dbReference>
<dbReference type="PANTHER" id="PTHR11950">
    <property type="entry name" value="RUNT RELATED"/>
    <property type="match status" value="1"/>
</dbReference>
<dbReference type="PRINTS" id="PR00967">
    <property type="entry name" value="ONCOGENEAML1"/>
</dbReference>
<feature type="signal peptide" evidence="7">
    <location>
        <begin position="1"/>
        <end position="23"/>
    </location>
</feature>
<dbReference type="GO" id="GO:0045595">
    <property type="term" value="P:regulation of cell differentiation"/>
    <property type="evidence" value="ECO:0007669"/>
    <property type="project" value="TreeGrafter"/>
</dbReference>
<evidence type="ECO:0000256" key="2">
    <source>
        <dbReference type="ARBA" id="ARBA00023015"/>
    </source>
</evidence>
<feature type="compositionally biased region" description="Low complexity" evidence="6">
    <location>
        <begin position="358"/>
        <end position="368"/>
    </location>
</feature>
<keyword evidence="4" id="KW-0804">Transcription</keyword>
<dbReference type="PANTHER" id="PTHR11950:SF31">
    <property type="entry name" value="SEGMENTATION PROTEIN RUNT"/>
    <property type="match status" value="1"/>
</dbReference>
<evidence type="ECO:0000313" key="9">
    <source>
        <dbReference type="Ensembl" id="ENSEBUP00000013378.1"/>
    </source>
</evidence>
<dbReference type="GO" id="GO:0002062">
    <property type="term" value="P:chondrocyte differentiation"/>
    <property type="evidence" value="ECO:0007669"/>
    <property type="project" value="TreeGrafter"/>
</dbReference>
<dbReference type="GeneTree" id="ENSGT00940000166083"/>
<dbReference type="GO" id="GO:0000978">
    <property type="term" value="F:RNA polymerase II cis-regulatory region sequence-specific DNA binding"/>
    <property type="evidence" value="ECO:0007669"/>
    <property type="project" value="TreeGrafter"/>
</dbReference>
<evidence type="ECO:0000313" key="10">
    <source>
        <dbReference type="Proteomes" id="UP000694388"/>
    </source>
</evidence>
<dbReference type="InterPro" id="IPR013711">
    <property type="entry name" value="RunxI_C_dom"/>
</dbReference>
<dbReference type="GO" id="GO:0051094">
    <property type="term" value="P:positive regulation of developmental process"/>
    <property type="evidence" value="ECO:0007669"/>
    <property type="project" value="UniProtKB-ARBA"/>
</dbReference>
<feature type="region of interest" description="Disordered" evidence="6">
    <location>
        <begin position="358"/>
        <end position="405"/>
    </location>
</feature>
<feature type="compositionally biased region" description="Basic and acidic residues" evidence="6">
    <location>
        <begin position="396"/>
        <end position="405"/>
    </location>
</feature>
<dbReference type="GO" id="GO:0030097">
    <property type="term" value="P:hemopoiesis"/>
    <property type="evidence" value="ECO:0007669"/>
    <property type="project" value="TreeGrafter"/>
</dbReference>
<reference evidence="9" key="1">
    <citation type="submission" date="2025-08" db="UniProtKB">
        <authorList>
            <consortium name="Ensembl"/>
        </authorList>
    </citation>
    <scope>IDENTIFICATION</scope>
</reference>
<feature type="domain" description="Runt" evidence="8">
    <location>
        <begin position="54"/>
        <end position="182"/>
    </location>
</feature>
<dbReference type="PROSITE" id="PS51062">
    <property type="entry name" value="RUNT"/>
    <property type="match status" value="1"/>
</dbReference>
<keyword evidence="10" id="KW-1185">Reference proteome</keyword>
<dbReference type="InterPro" id="IPR012346">
    <property type="entry name" value="p53/RUNT-type_TF_DNA-bd_sf"/>
</dbReference>
<dbReference type="GO" id="GO:0005524">
    <property type="term" value="F:ATP binding"/>
    <property type="evidence" value="ECO:0007669"/>
    <property type="project" value="InterPro"/>
</dbReference>
<keyword evidence="5" id="KW-0539">Nucleus</keyword>
<dbReference type="GO" id="GO:0005634">
    <property type="term" value="C:nucleus"/>
    <property type="evidence" value="ECO:0007669"/>
    <property type="project" value="UniProtKB-SubCell"/>
</dbReference>
<evidence type="ECO:0000256" key="3">
    <source>
        <dbReference type="ARBA" id="ARBA00023125"/>
    </source>
</evidence>
<dbReference type="Gene3D" id="2.60.40.720">
    <property type="match status" value="1"/>
</dbReference>
<dbReference type="AlphaFoldDB" id="A0A8C4QCP6"/>
<evidence type="ECO:0000256" key="6">
    <source>
        <dbReference type="SAM" id="MobiDB-lite"/>
    </source>
</evidence>
<dbReference type="InterPro" id="IPR013524">
    <property type="entry name" value="Runt_dom"/>
</dbReference>
<dbReference type="GO" id="GO:0030182">
    <property type="term" value="P:neuron differentiation"/>
    <property type="evidence" value="ECO:0007669"/>
    <property type="project" value="TreeGrafter"/>
</dbReference>
<dbReference type="GO" id="GO:0000981">
    <property type="term" value="F:DNA-binding transcription factor activity, RNA polymerase II-specific"/>
    <property type="evidence" value="ECO:0007669"/>
    <property type="project" value="TreeGrafter"/>
</dbReference>